<evidence type="ECO:0000256" key="7">
    <source>
        <dbReference type="SAM" id="MobiDB-lite"/>
    </source>
</evidence>
<dbReference type="GO" id="GO:0004659">
    <property type="term" value="F:prenyltransferase activity"/>
    <property type="evidence" value="ECO:0007669"/>
    <property type="project" value="InterPro"/>
</dbReference>
<organism evidence="8 9">
    <name type="scientific">Aerophobetes bacterium</name>
    <dbReference type="NCBI Taxonomy" id="2030807"/>
    <lineage>
        <taxon>Bacteria</taxon>
        <taxon>Candidatus Aerophobota</taxon>
    </lineage>
</organism>
<accession>A0A523UWL4</accession>
<proteinExistence type="inferred from homology"/>
<protein>
    <submittedName>
        <fullName evidence="8">Polyprenyl synthetase family protein</fullName>
    </submittedName>
</protein>
<dbReference type="EMBL" id="SOJK01000116">
    <property type="protein sequence ID" value="TET46749.1"/>
    <property type="molecule type" value="Genomic_DNA"/>
</dbReference>
<dbReference type="GO" id="GO:0008299">
    <property type="term" value="P:isoprenoid biosynthetic process"/>
    <property type="evidence" value="ECO:0007669"/>
    <property type="project" value="InterPro"/>
</dbReference>
<dbReference type="Pfam" id="PF00348">
    <property type="entry name" value="polyprenyl_synt"/>
    <property type="match status" value="1"/>
</dbReference>
<comment type="cofactor">
    <cofactor evidence="1">
        <name>Mg(2+)</name>
        <dbReference type="ChEBI" id="CHEBI:18420"/>
    </cofactor>
</comment>
<dbReference type="Gene3D" id="1.10.600.10">
    <property type="entry name" value="Farnesyl Diphosphate Synthase"/>
    <property type="match status" value="1"/>
</dbReference>
<evidence type="ECO:0000256" key="2">
    <source>
        <dbReference type="ARBA" id="ARBA00006706"/>
    </source>
</evidence>
<comment type="similarity">
    <text evidence="2 6">Belongs to the FPP/GGPP synthase family.</text>
</comment>
<dbReference type="CDD" id="cd00685">
    <property type="entry name" value="Trans_IPPS_HT"/>
    <property type="match status" value="1"/>
</dbReference>
<feature type="region of interest" description="Disordered" evidence="7">
    <location>
        <begin position="358"/>
        <end position="384"/>
    </location>
</feature>
<dbReference type="Proteomes" id="UP000320679">
    <property type="component" value="Unassembled WGS sequence"/>
</dbReference>
<dbReference type="InterPro" id="IPR008949">
    <property type="entry name" value="Isoprenoid_synthase_dom_sf"/>
</dbReference>
<feature type="compositionally biased region" description="Basic and acidic residues" evidence="7">
    <location>
        <begin position="366"/>
        <end position="384"/>
    </location>
</feature>
<evidence type="ECO:0000313" key="9">
    <source>
        <dbReference type="Proteomes" id="UP000320679"/>
    </source>
</evidence>
<evidence type="ECO:0000256" key="6">
    <source>
        <dbReference type="RuleBase" id="RU004466"/>
    </source>
</evidence>
<evidence type="ECO:0000256" key="4">
    <source>
        <dbReference type="ARBA" id="ARBA00022723"/>
    </source>
</evidence>
<sequence length="384" mass="43217">MLIIFREGIILLADLPKSKEREDCAGEPQVRLEKIYLPIKKELDRIENELRSQLLSSEDKFILKVNEYLLDNAGKRLRPSLVLLCAKTNNHWDEKAIPVAAAFELIHTASLVHDDVLDEATLRRKRVTINARWGNEPAILTGDYLYFKAFSILSQLEVARISAIASFAAEMMCEGEIIQTCKTFQLDLSEEDYLEIIRKKTACLIAASCEVGAVLSGSSPRIQESMAQYGLNFGIAFQIIDDCLDLISLSGKTGKSTYKDIEQGKMTLPLICLARELSKEKGQKTRGLFEKNREEIINLLKDYGAIEYSWQKAKEYLDRAKDHLETLGDSEAREALSLLSDYLLESLSPDFQKEPIVSALDSSPVDSEHTAEKKKEMGNRESGT</sequence>
<name>A0A523UWL4_UNCAE</name>
<keyword evidence="5" id="KW-0460">Magnesium</keyword>
<dbReference type="PANTHER" id="PTHR12001">
    <property type="entry name" value="GERANYLGERANYL PYROPHOSPHATE SYNTHASE"/>
    <property type="match status" value="1"/>
</dbReference>
<evidence type="ECO:0000256" key="3">
    <source>
        <dbReference type="ARBA" id="ARBA00022679"/>
    </source>
</evidence>
<keyword evidence="4" id="KW-0479">Metal-binding</keyword>
<dbReference type="PANTHER" id="PTHR12001:SF69">
    <property type="entry name" value="ALL TRANS-POLYPRENYL-DIPHOSPHATE SYNTHASE PDSS1"/>
    <property type="match status" value="1"/>
</dbReference>
<keyword evidence="3 6" id="KW-0808">Transferase</keyword>
<evidence type="ECO:0000256" key="5">
    <source>
        <dbReference type="ARBA" id="ARBA00022842"/>
    </source>
</evidence>
<evidence type="ECO:0000313" key="8">
    <source>
        <dbReference type="EMBL" id="TET46749.1"/>
    </source>
</evidence>
<comment type="caution">
    <text evidence="8">The sequence shown here is derived from an EMBL/GenBank/DDBJ whole genome shotgun (WGS) entry which is preliminary data.</text>
</comment>
<dbReference type="InterPro" id="IPR000092">
    <property type="entry name" value="Polyprenyl_synt"/>
</dbReference>
<evidence type="ECO:0000256" key="1">
    <source>
        <dbReference type="ARBA" id="ARBA00001946"/>
    </source>
</evidence>
<dbReference type="SUPFAM" id="SSF48576">
    <property type="entry name" value="Terpenoid synthases"/>
    <property type="match status" value="1"/>
</dbReference>
<dbReference type="AlphaFoldDB" id="A0A523UWL4"/>
<gene>
    <name evidence="8" type="ORF">E3J59_02870</name>
</gene>
<dbReference type="SFLD" id="SFLDS00005">
    <property type="entry name" value="Isoprenoid_Synthase_Type_I"/>
    <property type="match status" value="1"/>
</dbReference>
<reference evidence="8 9" key="1">
    <citation type="submission" date="2019-03" db="EMBL/GenBank/DDBJ databases">
        <title>Metabolic potential of uncultured bacteria and archaea associated with petroleum seepage in deep-sea sediments.</title>
        <authorList>
            <person name="Dong X."/>
            <person name="Hubert C."/>
        </authorList>
    </citation>
    <scope>NUCLEOTIDE SEQUENCE [LARGE SCALE GENOMIC DNA]</scope>
    <source>
        <strain evidence="8">E29_bin78</strain>
    </source>
</reference>
<dbReference type="GO" id="GO:0046872">
    <property type="term" value="F:metal ion binding"/>
    <property type="evidence" value="ECO:0007669"/>
    <property type="project" value="UniProtKB-KW"/>
</dbReference>